<dbReference type="Pfam" id="PF00550">
    <property type="entry name" value="PP-binding"/>
    <property type="match status" value="1"/>
</dbReference>
<dbReference type="PROSITE" id="PS50075">
    <property type="entry name" value="CARRIER"/>
    <property type="match status" value="1"/>
</dbReference>
<dbReference type="InterPro" id="IPR036736">
    <property type="entry name" value="ACP-like_sf"/>
</dbReference>
<feature type="domain" description="Carrier" evidence="1">
    <location>
        <begin position="2"/>
        <end position="76"/>
    </location>
</feature>
<protein>
    <submittedName>
        <fullName evidence="2">Acyl carrier protein</fullName>
    </submittedName>
</protein>
<accession>A0ABY9VRR4</accession>
<organism evidence="2 3">
    <name type="scientific">Streptomyces durocortorensis</name>
    <dbReference type="NCBI Taxonomy" id="2811104"/>
    <lineage>
        <taxon>Bacteria</taxon>
        <taxon>Bacillati</taxon>
        <taxon>Actinomycetota</taxon>
        <taxon>Actinomycetes</taxon>
        <taxon>Kitasatosporales</taxon>
        <taxon>Streptomycetaceae</taxon>
        <taxon>Streptomyces</taxon>
    </lineage>
</organism>
<evidence type="ECO:0000259" key="1">
    <source>
        <dbReference type="PROSITE" id="PS50075"/>
    </source>
</evidence>
<reference evidence="2 3" key="1">
    <citation type="submission" date="2023-09" db="EMBL/GenBank/DDBJ databases">
        <title>Genome completion map analysis of the actinomycetes C11-1.</title>
        <authorList>
            <person name="Qin P."/>
            <person name="Guan P."/>
        </authorList>
    </citation>
    <scope>NUCLEOTIDE SEQUENCE [LARGE SCALE GENOMIC DNA]</scope>
    <source>
        <strain evidence="2 3">C11-1</strain>
    </source>
</reference>
<keyword evidence="3" id="KW-1185">Reference proteome</keyword>
<name>A0ABY9VRR4_9ACTN</name>
<evidence type="ECO:0000313" key="3">
    <source>
        <dbReference type="Proteomes" id="UP001303236"/>
    </source>
</evidence>
<dbReference type="Gene3D" id="1.10.1200.10">
    <property type="entry name" value="ACP-like"/>
    <property type="match status" value="1"/>
</dbReference>
<sequence>MKTIHPKITEVLTETFKVPAAEILPESTMDSLEMDSLAVAEFAVIIKETLGVDADSEKLYKDATLADVSAFIDAAVGGDATVGGAAAGATVPVSNTR</sequence>
<dbReference type="EMBL" id="CP134500">
    <property type="protein sequence ID" value="WNF25567.1"/>
    <property type="molecule type" value="Genomic_DNA"/>
</dbReference>
<dbReference type="SUPFAM" id="SSF47336">
    <property type="entry name" value="ACP-like"/>
    <property type="match status" value="1"/>
</dbReference>
<gene>
    <name evidence="2" type="ORF">RI138_01405</name>
</gene>
<dbReference type="InterPro" id="IPR009081">
    <property type="entry name" value="PP-bd_ACP"/>
</dbReference>
<proteinExistence type="predicted"/>
<evidence type="ECO:0000313" key="2">
    <source>
        <dbReference type="EMBL" id="WNF25567.1"/>
    </source>
</evidence>
<dbReference type="Proteomes" id="UP001303236">
    <property type="component" value="Chromosome"/>
</dbReference>